<dbReference type="RefSeq" id="WP_310919164.1">
    <property type="nucleotide sequence ID" value="NZ_JAMQON010000002.1"/>
</dbReference>
<evidence type="ECO:0000313" key="2">
    <source>
        <dbReference type="Proteomes" id="UP001259659"/>
    </source>
</evidence>
<dbReference type="EMBL" id="JAMQON010000002">
    <property type="protein sequence ID" value="MDS0259553.1"/>
    <property type="molecule type" value="Genomic_DNA"/>
</dbReference>
<evidence type="ECO:0000313" key="1">
    <source>
        <dbReference type="EMBL" id="MDS0259553.1"/>
    </source>
</evidence>
<organism evidence="1 2">
    <name type="scientific">Haloarcula saliterrae</name>
    <dbReference type="NCBI Taxonomy" id="2950534"/>
    <lineage>
        <taxon>Archaea</taxon>
        <taxon>Methanobacteriati</taxon>
        <taxon>Methanobacteriota</taxon>
        <taxon>Stenosarchaea group</taxon>
        <taxon>Halobacteria</taxon>
        <taxon>Halobacteriales</taxon>
        <taxon>Haloarculaceae</taxon>
        <taxon>Haloarcula</taxon>
    </lineage>
</organism>
<protein>
    <submittedName>
        <fullName evidence="1">Uncharacterized protein</fullName>
    </submittedName>
</protein>
<gene>
    <name evidence="1" type="ORF">NDI56_09125</name>
</gene>
<sequence length="71" mass="7729">MSEHATRNHQFDDVQVALDAFKSGAIGESLIMRQFGDVPGIERSIAVAKAERTNVKSRDDVADVVTEGVEL</sequence>
<dbReference type="Proteomes" id="UP001259659">
    <property type="component" value="Unassembled WGS sequence"/>
</dbReference>
<proteinExistence type="predicted"/>
<comment type="caution">
    <text evidence="1">The sequence shown here is derived from an EMBL/GenBank/DDBJ whole genome shotgun (WGS) entry which is preliminary data.</text>
</comment>
<name>A0ABU2FBA3_9EURY</name>
<reference evidence="1 2" key="1">
    <citation type="submission" date="2022-06" db="EMBL/GenBank/DDBJ databases">
        <title>Haloarcula sp. a new haloarchaeum isolate from saline soil.</title>
        <authorList>
            <person name="Strakova D."/>
            <person name="Galisteo C."/>
            <person name="Sanchez-Porro C."/>
            <person name="Ventosa A."/>
        </authorList>
    </citation>
    <scope>NUCLEOTIDE SEQUENCE [LARGE SCALE GENOMIC DNA]</scope>
    <source>
        <strain evidence="1 2">S1CR25-12</strain>
    </source>
</reference>
<accession>A0ABU2FBA3</accession>
<keyword evidence="2" id="KW-1185">Reference proteome</keyword>